<dbReference type="Pfam" id="PF16694">
    <property type="entry name" value="Cytochrome_P460"/>
    <property type="match status" value="1"/>
</dbReference>
<dbReference type="RefSeq" id="WP_379085636.1">
    <property type="nucleotide sequence ID" value="NZ_JBHTJO010000001.1"/>
</dbReference>
<accession>A0ABW3J750</accession>
<gene>
    <name evidence="3" type="ORF">ACFQ2F_03270</name>
</gene>
<dbReference type="InterPro" id="IPR032033">
    <property type="entry name" value="Cytochrome_P460"/>
</dbReference>
<evidence type="ECO:0000313" key="3">
    <source>
        <dbReference type="EMBL" id="MFD0986116.1"/>
    </source>
</evidence>
<feature type="domain" description="Cytochrome P460" evidence="2">
    <location>
        <begin position="28"/>
        <end position="161"/>
    </location>
</feature>
<name>A0ABW3J750_9HYPH</name>
<proteinExistence type="predicted"/>
<evidence type="ECO:0000256" key="1">
    <source>
        <dbReference type="SAM" id="SignalP"/>
    </source>
</evidence>
<feature type="signal peptide" evidence="1">
    <location>
        <begin position="1"/>
        <end position="20"/>
    </location>
</feature>
<dbReference type="Proteomes" id="UP001597102">
    <property type="component" value="Unassembled WGS sequence"/>
</dbReference>
<keyword evidence="1" id="KW-0732">Signal</keyword>
<evidence type="ECO:0000259" key="2">
    <source>
        <dbReference type="Pfam" id="PF16694"/>
    </source>
</evidence>
<organism evidence="3 4">
    <name type="scientific">Methyloligella solikamskensis</name>
    <dbReference type="NCBI Taxonomy" id="1177756"/>
    <lineage>
        <taxon>Bacteria</taxon>
        <taxon>Pseudomonadati</taxon>
        <taxon>Pseudomonadota</taxon>
        <taxon>Alphaproteobacteria</taxon>
        <taxon>Hyphomicrobiales</taxon>
        <taxon>Hyphomicrobiaceae</taxon>
        <taxon>Methyloligella</taxon>
    </lineage>
</organism>
<dbReference type="Gene3D" id="3.50.70.20">
    <property type="entry name" value="Cytochrome P460"/>
    <property type="match status" value="1"/>
</dbReference>
<comment type="caution">
    <text evidence="3">The sequence shown here is derived from an EMBL/GenBank/DDBJ whole genome shotgun (WGS) entry which is preliminary data.</text>
</comment>
<reference evidence="4" key="1">
    <citation type="journal article" date="2019" name="Int. J. Syst. Evol. Microbiol.">
        <title>The Global Catalogue of Microorganisms (GCM) 10K type strain sequencing project: providing services to taxonomists for standard genome sequencing and annotation.</title>
        <authorList>
            <consortium name="The Broad Institute Genomics Platform"/>
            <consortium name="The Broad Institute Genome Sequencing Center for Infectious Disease"/>
            <person name="Wu L."/>
            <person name="Ma J."/>
        </authorList>
    </citation>
    <scope>NUCLEOTIDE SEQUENCE [LARGE SCALE GENOMIC DNA]</scope>
    <source>
        <strain evidence="4">CCUG 61697</strain>
    </source>
</reference>
<feature type="chain" id="PRO_5046125707" evidence="1">
    <location>
        <begin position="21"/>
        <end position="167"/>
    </location>
</feature>
<keyword evidence="4" id="KW-1185">Reference proteome</keyword>
<dbReference type="InterPro" id="IPR038142">
    <property type="entry name" value="Cytochrome_P460_sp"/>
</dbReference>
<dbReference type="EMBL" id="JBHTJO010000001">
    <property type="protein sequence ID" value="MFD0986116.1"/>
    <property type="molecule type" value="Genomic_DNA"/>
</dbReference>
<evidence type="ECO:0000313" key="4">
    <source>
        <dbReference type="Proteomes" id="UP001597102"/>
    </source>
</evidence>
<dbReference type="CDD" id="cd20716">
    <property type="entry name" value="cyt_P460_fam"/>
    <property type="match status" value="1"/>
</dbReference>
<protein>
    <submittedName>
        <fullName evidence="3">Cytochrome P460 family protein</fullName>
    </submittedName>
</protein>
<sequence length="167" mass="18555">MKRTIALLLGFSVIASVALAKEERISFPADYKQFENYLSLDRVQNHDQIIRLFANDAAIEAAGQGRELPYGSVIVGEVYKAKTDDDGNVVTSSLGRRIRGKLAAIAVMEKGEGWGEKFPDDLKNGDWDFAIFSPDGKRLDKDLNTCRSCHAPLSESQHLFSLEHLAR</sequence>